<dbReference type="InterPro" id="IPR027268">
    <property type="entry name" value="Peptidase_M4/M1_CTD_sf"/>
</dbReference>
<evidence type="ECO:0000256" key="13">
    <source>
        <dbReference type="ARBA" id="ARBA00023180"/>
    </source>
</evidence>
<proteinExistence type="inferred from homology"/>
<dbReference type="Pfam" id="PF11838">
    <property type="entry name" value="ERAP1_C"/>
    <property type="match status" value="1"/>
</dbReference>
<evidence type="ECO:0000256" key="1">
    <source>
        <dbReference type="ARBA" id="ARBA00001947"/>
    </source>
</evidence>
<dbReference type="GO" id="GO:0008270">
    <property type="term" value="F:zinc ion binding"/>
    <property type="evidence" value="ECO:0007669"/>
    <property type="project" value="InterPro"/>
</dbReference>
<keyword evidence="11" id="KW-0482">Metalloprotease</keyword>
<protein>
    <submittedName>
        <fullName evidence="17">Aminopeptidase</fullName>
    </submittedName>
</protein>
<keyword evidence="5" id="KW-0336">GPI-anchor</keyword>
<dbReference type="InterPro" id="IPR014782">
    <property type="entry name" value="Peptidase_M1_dom"/>
</dbReference>
<keyword evidence="12" id="KW-0472">Membrane</keyword>
<dbReference type="GO" id="GO:0006508">
    <property type="term" value="P:proteolysis"/>
    <property type="evidence" value="ECO:0007669"/>
    <property type="project" value="UniProtKB-KW"/>
</dbReference>
<keyword evidence="17" id="KW-0031">Aminopeptidase</keyword>
<dbReference type="GO" id="GO:0005886">
    <property type="term" value="C:plasma membrane"/>
    <property type="evidence" value="ECO:0007669"/>
    <property type="project" value="UniProtKB-SubCell"/>
</dbReference>
<accession>A0A4S2KI50</accession>
<dbReference type="Pfam" id="PF01433">
    <property type="entry name" value="Peptidase_M1"/>
    <property type="match status" value="1"/>
</dbReference>
<dbReference type="InterPro" id="IPR050344">
    <property type="entry name" value="Peptidase_M1_aminopeptidases"/>
</dbReference>
<evidence type="ECO:0000256" key="10">
    <source>
        <dbReference type="ARBA" id="ARBA00022833"/>
    </source>
</evidence>
<keyword evidence="18" id="KW-1185">Reference proteome</keyword>
<evidence type="ECO:0000256" key="14">
    <source>
        <dbReference type="ARBA" id="ARBA00023288"/>
    </source>
</evidence>
<dbReference type="InterPro" id="IPR024571">
    <property type="entry name" value="ERAP1-like_C_dom"/>
</dbReference>
<evidence type="ECO:0000313" key="17">
    <source>
        <dbReference type="EMBL" id="TGZ48726.1"/>
    </source>
</evidence>
<reference evidence="17 18" key="1">
    <citation type="journal article" date="2019" name="Philos. Trans. R. Soc. Lond., B, Biol. Sci.">
        <title>Ant behaviour and brain gene expression of defending hosts depend on the ecological success of the intruding social parasite.</title>
        <authorList>
            <person name="Kaur R."/>
            <person name="Stoldt M."/>
            <person name="Jongepier E."/>
            <person name="Feldmeyer B."/>
            <person name="Menzel F."/>
            <person name="Bornberg-Bauer E."/>
            <person name="Foitzik S."/>
        </authorList>
    </citation>
    <scope>NUCLEOTIDE SEQUENCE [LARGE SCALE GENOMIC DNA]</scope>
    <source>
        <tissue evidence="17">Whole body</tissue>
    </source>
</reference>
<gene>
    <name evidence="17" type="ORF">DBV15_08000</name>
</gene>
<comment type="similarity">
    <text evidence="3">Belongs to the peptidase M1 family.</text>
</comment>
<dbReference type="GO" id="GO:0005737">
    <property type="term" value="C:cytoplasm"/>
    <property type="evidence" value="ECO:0007669"/>
    <property type="project" value="TreeGrafter"/>
</dbReference>
<dbReference type="Gene3D" id="1.25.50.20">
    <property type="match status" value="1"/>
</dbReference>
<dbReference type="Gene3D" id="2.60.40.1910">
    <property type="match status" value="1"/>
</dbReference>
<keyword evidence="13" id="KW-0325">Glycoprotein</keyword>
<feature type="domain" description="ERAP1-like C-terminal" evidence="16">
    <location>
        <begin position="188"/>
        <end position="487"/>
    </location>
</feature>
<evidence type="ECO:0000256" key="9">
    <source>
        <dbReference type="ARBA" id="ARBA00022801"/>
    </source>
</evidence>
<dbReference type="AlphaFoldDB" id="A0A4S2KI50"/>
<comment type="caution">
    <text evidence="17">The sequence shown here is derived from an EMBL/GenBank/DDBJ whole genome shotgun (WGS) entry which is preliminary data.</text>
</comment>
<evidence type="ECO:0000256" key="11">
    <source>
        <dbReference type="ARBA" id="ARBA00023049"/>
    </source>
</evidence>
<evidence type="ECO:0000313" key="18">
    <source>
        <dbReference type="Proteomes" id="UP000310200"/>
    </source>
</evidence>
<evidence type="ECO:0000256" key="2">
    <source>
        <dbReference type="ARBA" id="ARBA00004609"/>
    </source>
</evidence>
<dbReference type="GO" id="GO:0070006">
    <property type="term" value="F:metalloaminopeptidase activity"/>
    <property type="evidence" value="ECO:0007669"/>
    <property type="project" value="TreeGrafter"/>
</dbReference>
<evidence type="ECO:0000256" key="12">
    <source>
        <dbReference type="ARBA" id="ARBA00023136"/>
    </source>
</evidence>
<comment type="cofactor">
    <cofactor evidence="1">
        <name>Zn(2+)</name>
        <dbReference type="ChEBI" id="CHEBI:29105"/>
    </cofactor>
</comment>
<dbReference type="EMBL" id="QBLH01002341">
    <property type="protein sequence ID" value="TGZ48726.1"/>
    <property type="molecule type" value="Genomic_DNA"/>
</dbReference>
<evidence type="ECO:0000259" key="16">
    <source>
        <dbReference type="Pfam" id="PF11838"/>
    </source>
</evidence>
<evidence type="ECO:0000256" key="4">
    <source>
        <dbReference type="ARBA" id="ARBA00022475"/>
    </source>
</evidence>
<comment type="subcellular location">
    <subcellularLocation>
        <location evidence="2">Cell membrane</location>
        <topology evidence="2">Lipid-anchor</topology>
        <topology evidence="2">GPI-anchor</topology>
    </subcellularLocation>
</comment>
<dbReference type="GO" id="GO:0042277">
    <property type="term" value="F:peptide binding"/>
    <property type="evidence" value="ECO:0007669"/>
    <property type="project" value="TreeGrafter"/>
</dbReference>
<dbReference type="GO" id="GO:0098552">
    <property type="term" value="C:side of membrane"/>
    <property type="evidence" value="ECO:0007669"/>
    <property type="project" value="UniProtKB-KW"/>
</dbReference>
<evidence type="ECO:0000256" key="6">
    <source>
        <dbReference type="ARBA" id="ARBA00022670"/>
    </source>
</evidence>
<evidence type="ECO:0000259" key="15">
    <source>
        <dbReference type="Pfam" id="PF01433"/>
    </source>
</evidence>
<evidence type="ECO:0000256" key="3">
    <source>
        <dbReference type="ARBA" id="ARBA00010136"/>
    </source>
</evidence>
<keyword evidence="9" id="KW-0378">Hydrolase</keyword>
<evidence type="ECO:0000256" key="7">
    <source>
        <dbReference type="ARBA" id="ARBA00022723"/>
    </source>
</evidence>
<dbReference type="GO" id="GO:0043171">
    <property type="term" value="P:peptide catabolic process"/>
    <property type="evidence" value="ECO:0007669"/>
    <property type="project" value="TreeGrafter"/>
</dbReference>
<evidence type="ECO:0000256" key="8">
    <source>
        <dbReference type="ARBA" id="ARBA00022729"/>
    </source>
</evidence>
<dbReference type="STRING" id="300112.A0A4S2KI50"/>
<keyword evidence="6" id="KW-0645">Protease</keyword>
<dbReference type="PANTHER" id="PTHR11533:SF290">
    <property type="entry name" value="AMINOPEPTIDASE"/>
    <property type="match status" value="1"/>
</dbReference>
<evidence type="ECO:0000256" key="5">
    <source>
        <dbReference type="ARBA" id="ARBA00022622"/>
    </source>
</evidence>
<keyword evidence="14" id="KW-0449">Lipoprotein</keyword>
<keyword evidence="7" id="KW-0479">Metal-binding</keyword>
<dbReference type="SUPFAM" id="SSF55486">
    <property type="entry name" value="Metalloproteases ('zincins'), catalytic domain"/>
    <property type="match status" value="1"/>
</dbReference>
<sequence>MDFFVTGAIHDTLHLDIGLLDSVNLNLHDTLDYDQLFGDEVYKKAPAILRMLYHAVGDEVFRKGIIKYFATKQYTAFTPDNLWSAIQSAKDEASYVPYMRDQKFRIKEVMDTWIVQNRYPVLNVTMNYETAQVTITQKCFHELMPANNKWWIPISYTYQDFPHFSNTMPNNWLKPDETLRVQIITRGWIIVNLQQTAYCRVYYDTAIMERIIRYLNSEEYKNIHVLNRAQIIDDAYAFLLEDQLDSSVFMNLINYLRRERDYVAWRPMFRILGRNKKYFSLPESKGFKSHMVGIFDKLLEHVGYEEHPDDDDITKMLRLDVTKWAFTVGHTECKRRAAVKLSEHLADPNTHKVPQWWHHWTYCFGLAVANKTTWDKMMELYQQTSDKKLWKTLNCAENPDIINTYLRITASNTTLFNHEQHALIFNLILKAHARNDLVLDYILTNFNFIYPRLFPINITIKNIILNVFSNEQLSKVKRFTETYFNQDPNTLSSLIKLIENRKNNLKESVDIFTKRFGRNQT</sequence>
<dbReference type="Proteomes" id="UP000310200">
    <property type="component" value="Unassembled WGS sequence"/>
</dbReference>
<dbReference type="GO" id="GO:0005615">
    <property type="term" value="C:extracellular space"/>
    <property type="evidence" value="ECO:0007669"/>
    <property type="project" value="TreeGrafter"/>
</dbReference>
<name>A0A4S2KI50_9HYME</name>
<dbReference type="Gene3D" id="1.10.390.10">
    <property type="entry name" value="Neutral Protease Domain 2"/>
    <property type="match status" value="1"/>
</dbReference>
<keyword evidence="10" id="KW-0862">Zinc</keyword>
<keyword evidence="4" id="KW-1003">Cell membrane</keyword>
<dbReference type="FunFam" id="2.60.40.1910:FF:000008">
    <property type="entry name" value="Aminopeptidase"/>
    <property type="match status" value="1"/>
</dbReference>
<organism evidence="17 18">
    <name type="scientific">Temnothorax longispinosus</name>
    <dbReference type="NCBI Taxonomy" id="300112"/>
    <lineage>
        <taxon>Eukaryota</taxon>
        <taxon>Metazoa</taxon>
        <taxon>Ecdysozoa</taxon>
        <taxon>Arthropoda</taxon>
        <taxon>Hexapoda</taxon>
        <taxon>Insecta</taxon>
        <taxon>Pterygota</taxon>
        <taxon>Neoptera</taxon>
        <taxon>Endopterygota</taxon>
        <taxon>Hymenoptera</taxon>
        <taxon>Apocrita</taxon>
        <taxon>Aculeata</taxon>
        <taxon>Formicoidea</taxon>
        <taxon>Formicidae</taxon>
        <taxon>Myrmicinae</taxon>
        <taxon>Temnothorax</taxon>
    </lineage>
</organism>
<dbReference type="PANTHER" id="PTHR11533">
    <property type="entry name" value="PROTEASE M1 ZINC METALLOPROTEASE"/>
    <property type="match status" value="1"/>
</dbReference>
<keyword evidence="8" id="KW-0732">Signal</keyword>
<feature type="domain" description="Peptidase M1 membrane alanine aminopeptidase" evidence="15">
    <location>
        <begin position="22"/>
        <end position="113"/>
    </location>
</feature>